<dbReference type="PANTHER" id="PTHR13822:SF10">
    <property type="entry name" value="ATP SYNTHASE EPSILON CHAIN, CHLOROPLASTIC"/>
    <property type="match status" value="1"/>
</dbReference>
<comment type="subcellular location">
    <subcellularLocation>
        <location evidence="2 11">Cell membrane</location>
        <topology evidence="2 11">Peripheral membrane protein</topology>
    </subcellularLocation>
</comment>
<dbReference type="Gene3D" id="1.20.5.440">
    <property type="entry name" value="ATP synthase delta/epsilon subunit, C-terminal domain"/>
    <property type="match status" value="1"/>
</dbReference>
<dbReference type="AlphaFoldDB" id="R4KHK3"/>
<gene>
    <name evidence="11" type="primary">atpC</name>
    <name evidence="16" type="ORF">Clopa_4378</name>
</gene>
<evidence type="ECO:0000313" key="16">
    <source>
        <dbReference type="EMBL" id="AGK99090.1"/>
    </source>
</evidence>
<dbReference type="PANTHER" id="PTHR13822">
    <property type="entry name" value="ATP SYNTHASE DELTA/EPSILON CHAIN"/>
    <property type="match status" value="1"/>
</dbReference>
<evidence type="ECO:0000256" key="4">
    <source>
        <dbReference type="ARBA" id="ARBA00022448"/>
    </source>
</evidence>
<dbReference type="GO" id="GO:0046933">
    <property type="term" value="F:proton-transporting ATP synthase activity, rotational mechanism"/>
    <property type="evidence" value="ECO:0007669"/>
    <property type="project" value="UniProtKB-UniRule"/>
</dbReference>
<keyword evidence="5 11" id="KW-1003">Cell membrane</keyword>
<dbReference type="InterPro" id="IPR020546">
    <property type="entry name" value="ATP_synth_F1_dsu/esu_N"/>
</dbReference>
<dbReference type="SUPFAM" id="SSF51344">
    <property type="entry name" value="Epsilon subunit of F1F0-ATP synthase N-terminal domain"/>
    <property type="match status" value="1"/>
</dbReference>
<dbReference type="eggNOG" id="COG0355">
    <property type="taxonomic scope" value="Bacteria"/>
</dbReference>
<evidence type="ECO:0000256" key="10">
    <source>
        <dbReference type="ARBA" id="ARBA00023310"/>
    </source>
</evidence>
<evidence type="ECO:0000256" key="12">
    <source>
        <dbReference type="RuleBase" id="RU003656"/>
    </source>
</evidence>
<evidence type="ECO:0000256" key="11">
    <source>
        <dbReference type="HAMAP-Rule" id="MF_00530"/>
    </source>
</evidence>
<dbReference type="GO" id="GO:0005524">
    <property type="term" value="F:ATP binding"/>
    <property type="evidence" value="ECO:0007669"/>
    <property type="project" value="UniProtKB-UniRule"/>
</dbReference>
<keyword evidence="10 11" id="KW-0066">ATP synthesis</keyword>
<evidence type="ECO:0000259" key="14">
    <source>
        <dbReference type="Pfam" id="PF00401"/>
    </source>
</evidence>
<name>R4KHK3_CLOPA</name>
<feature type="domain" description="ATP synthase F1 complex delta/epsilon subunit N-terminal" evidence="15">
    <location>
        <begin position="5"/>
        <end position="84"/>
    </location>
</feature>
<dbReference type="InterPro" id="IPR001469">
    <property type="entry name" value="ATP_synth_F1_dsu/esu"/>
</dbReference>
<keyword evidence="6 11" id="KW-0375">Hydrogen ion transport</keyword>
<evidence type="ECO:0000256" key="2">
    <source>
        <dbReference type="ARBA" id="ARBA00004202"/>
    </source>
</evidence>
<dbReference type="KEGG" id="cpas:Clopa_4378"/>
<sequence length="134" mass="15039">MSSKIKLSILAPMEKFYEGDVSEINTSTMTGDIGILPQHSSFIGLLRPTVTKLKLEDGSEKSLFTSTGILKVTKEEIQMIVDDAEWPEEIDVKRAEKAKERAEERLHKQDPKTDAKRAEIALQRALARIKTKGN</sequence>
<feature type="domain" description="ATP synthase epsilon subunit C-terminal" evidence="14">
    <location>
        <begin position="88"/>
        <end position="132"/>
    </location>
</feature>
<dbReference type="InterPro" id="IPR036794">
    <property type="entry name" value="ATP_F1_dsu/esu_C_sf"/>
</dbReference>
<dbReference type="CDD" id="cd12152">
    <property type="entry name" value="F1-ATPase_delta"/>
    <property type="match status" value="1"/>
</dbReference>
<dbReference type="RefSeq" id="WP_015617363.1">
    <property type="nucleotide sequence ID" value="NC_021182.1"/>
</dbReference>
<dbReference type="GO" id="GO:0005886">
    <property type="term" value="C:plasma membrane"/>
    <property type="evidence" value="ECO:0007669"/>
    <property type="project" value="UniProtKB-SubCell"/>
</dbReference>
<dbReference type="NCBIfam" id="NF009984">
    <property type="entry name" value="PRK13450.1"/>
    <property type="match status" value="1"/>
</dbReference>
<evidence type="ECO:0000256" key="3">
    <source>
        <dbReference type="ARBA" id="ARBA00005712"/>
    </source>
</evidence>
<proteinExistence type="inferred from homology"/>
<evidence type="ECO:0000256" key="6">
    <source>
        <dbReference type="ARBA" id="ARBA00022781"/>
    </source>
</evidence>
<keyword evidence="9 11" id="KW-0139">CF(1)</keyword>
<comment type="subunit">
    <text evidence="11 12">F-type ATPases have 2 components, CF(1) - the catalytic core - and CF(0) - the membrane proton channel. CF(1) has five subunits: alpha(3), beta(3), gamma(1), delta(1), epsilon(1). CF(0) has three main subunits: a, b and c.</text>
</comment>
<keyword evidence="4 11" id="KW-0813">Transport</keyword>
<dbReference type="OrthoDB" id="9804110at2"/>
<dbReference type="STRING" id="86416.Clopa_4378"/>
<evidence type="ECO:0000256" key="13">
    <source>
        <dbReference type="SAM" id="MobiDB-lite"/>
    </source>
</evidence>
<comment type="function">
    <text evidence="1 11">Produces ATP from ADP in the presence of a proton gradient across the membrane.</text>
</comment>
<dbReference type="InterPro" id="IPR036771">
    <property type="entry name" value="ATPsynth_dsu/esu_N"/>
</dbReference>
<dbReference type="Pfam" id="PF02823">
    <property type="entry name" value="ATP-synt_DE_N"/>
    <property type="match status" value="1"/>
</dbReference>
<reference evidence="16 17" key="1">
    <citation type="submission" date="2012-01" db="EMBL/GenBank/DDBJ databases">
        <title>Complete sequence of chromosome of Clostridium pasteurianum BC1.</title>
        <authorList>
            <consortium name="US DOE Joint Genome Institute"/>
            <person name="Lucas S."/>
            <person name="Han J."/>
            <person name="Lapidus A."/>
            <person name="Cheng J.-F."/>
            <person name="Goodwin L."/>
            <person name="Pitluck S."/>
            <person name="Peters L."/>
            <person name="Mikhailova N."/>
            <person name="Teshima H."/>
            <person name="Detter J.C."/>
            <person name="Han C."/>
            <person name="Tapia R."/>
            <person name="Land M."/>
            <person name="Hauser L."/>
            <person name="Kyrpides N."/>
            <person name="Ivanova N."/>
            <person name="Pagani I."/>
            <person name="Dunn J."/>
            <person name="Taghavi S."/>
            <person name="Francis A."/>
            <person name="van der Lelie D."/>
            <person name="Woyke T."/>
        </authorList>
    </citation>
    <scope>NUCLEOTIDE SEQUENCE [LARGE SCALE GENOMIC DNA]</scope>
    <source>
        <strain evidence="16 17">BC1</strain>
    </source>
</reference>
<dbReference type="GO" id="GO:0045259">
    <property type="term" value="C:proton-transporting ATP synthase complex"/>
    <property type="evidence" value="ECO:0007669"/>
    <property type="project" value="UniProtKB-KW"/>
</dbReference>
<evidence type="ECO:0000256" key="5">
    <source>
        <dbReference type="ARBA" id="ARBA00022475"/>
    </source>
</evidence>
<comment type="similarity">
    <text evidence="3 11 12">Belongs to the ATPase epsilon chain family.</text>
</comment>
<evidence type="ECO:0000256" key="8">
    <source>
        <dbReference type="ARBA" id="ARBA00023136"/>
    </source>
</evidence>
<evidence type="ECO:0000256" key="7">
    <source>
        <dbReference type="ARBA" id="ARBA00023065"/>
    </source>
</evidence>
<protein>
    <recommendedName>
        <fullName evidence="11">ATP synthase epsilon chain</fullName>
    </recommendedName>
    <alternativeName>
        <fullName evidence="11">ATP synthase F1 sector epsilon subunit</fullName>
    </alternativeName>
    <alternativeName>
        <fullName evidence="11">F-ATPase epsilon subunit</fullName>
    </alternativeName>
</protein>
<keyword evidence="17" id="KW-1185">Reference proteome</keyword>
<dbReference type="NCBIfam" id="TIGR01216">
    <property type="entry name" value="ATP_synt_epsi"/>
    <property type="match status" value="1"/>
</dbReference>
<dbReference type="Proteomes" id="UP000013523">
    <property type="component" value="Chromosome"/>
</dbReference>
<dbReference type="HAMAP" id="MF_00530">
    <property type="entry name" value="ATP_synth_epsil_bac"/>
    <property type="match status" value="1"/>
</dbReference>
<keyword evidence="8 11" id="KW-0472">Membrane</keyword>
<dbReference type="Gene3D" id="2.60.15.10">
    <property type="entry name" value="F0F1 ATP synthase delta/epsilon subunit, N-terminal"/>
    <property type="match status" value="1"/>
</dbReference>
<dbReference type="InterPro" id="IPR020547">
    <property type="entry name" value="ATP_synth_F1_esu_C"/>
</dbReference>
<accession>R4KHK3</accession>
<dbReference type="FunFam" id="1.20.5.440:FF:000001">
    <property type="entry name" value="ATP synthase epsilon chain"/>
    <property type="match status" value="1"/>
</dbReference>
<keyword evidence="7 11" id="KW-0406">Ion transport</keyword>
<dbReference type="PATRIC" id="fig|86416.3.peg.4384"/>
<dbReference type="SUPFAM" id="SSF46604">
    <property type="entry name" value="Epsilon subunit of F1F0-ATP synthase C-terminal domain"/>
    <property type="match status" value="1"/>
</dbReference>
<evidence type="ECO:0000256" key="9">
    <source>
        <dbReference type="ARBA" id="ARBA00023196"/>
    </source>
</evidence>
<feature type="region of interest" description="Disordered" evidence="13">
    <location>
        <begin position="97"/>
        <end position="116"/>
    </location>
</feature>
<evidence type="ECO:0000259" key="15">
    <source>
        <dbReference type="Pfam" id="PF02823"/>
    </source>
</evidence>
<dbReference type="Pfam" id="PF00401">
    <property type="entry name" value="ATP-synt_DE"/>
    <property type="match status" value="1"/>
</dbReference>
<evidence type="ECO:0000313" key="17">
    <source>
        <dbReference type="Proteomes" id="UP000013523"/>
    </source>
</evidence>
<organism evidence="16 17">
    <name type="scientific">Clostridium pasteurianum BC1</name>
    <dbReference type="NCBI Taxonomy" id="86416"/>
    <lineage>
        <taxon>Bacteria</taxon>
        <taxon>Bacillati</taxon>
        <taxon>Bacillota</taxon>
        <taxon>Clostridia</taxon>
        <taxon>Eubacteriales</taxon>
        <taxon>Clostridiaceae</taxon>
        <taxon>Clostridium</taxon>
    </lineage>
</organism>
<evidence type="ECO:0000256" key="1">
    <source>
        <dbReference type="ARBA" id="ARBA00003543"/>
    </source>
</evidence>
<dbReference type="EMBL" id="CP003261">
    <property type="protein sequence ID" value="AGK99090.1"/>
    <property type="molecule type" value="Genomic_DNA"/>
</dbReference>
<dbReference type="HOGENOM" id="CLU_084338_1_3_9"/>